<dbReference type="PANTHER" id="PTHR21183:SF18">
    <property type="entry name" value="LARGE RIBOSOMAL SUBUNIT PROTEIN UL29M"/>
    <property type="match status" value="1"/>
</dbReference>
<accession>A0A0N7L925</accession>
<dbReference type="EMBL" id="CCYA01000162">
    <property type="protein sequence ID" value="CEH12602.1"/>
    <property type="molecule type" value="Genomic_DNA"/>
</dbReference>
<dbReference type="Gene3D" id="6.10.330.20">
    <property type="match status" value="1"/>
</dbReference>
<evidence type="ECO:0000256" key="4">
    <source>
        <dbReference type="ARBA" id="ARBA00023128"/>
    </source>
</evidence>
<sequence>MSVPLLSRRMASCSISNRTASASTKHVSHALNLAPAFSTSCKASQAPIPTPVMPQAQAEARTEPPKDLFELAVRYPRHPLLGFFEKVTNTIYSSHPFHPSKGVNKGTKQPYGADLPASVRDSDFGTPYQWGRSWKVPELRTKSSVVLHQLWYTCLFECNKMATTNAEIRRVGLARNAEQAGCNIEKRKHSVRKTMARIKFVLNERRLSLQQAIKEAKEAEIEDGVNVEEEPAEAEKSVRLTRQQRIKKLKKLYKQGQSLEEAKLLEQVNANELLAQERGPDPTAFDGIAEAELRQKINAADA</sequence>
<evidence type="ECO:0000313" key="8">
    <source>
        <dbReference type="EMBL" id="CEH12602.1"/>
    </source>
</evidence>
<dbReference type="GO" id="GO:0032543">
    <property type="term" value="P:mitochondrial translation"/>
    <property type="evidence" value="ECO:0007669"/>
    <property type="project" value="TreeGrafter"/>
</dbReference>
<evidence type="ECO:0000256" key="3">
    <source>
        <dbReference type="ARBA" id="ARBA00022980"/>
    </source>
</evidence>
<evidence type="ECO:0000313" key="9">
    <source>
        <dbReference type="Proteomes" id="UP000054845"/>
    </source>
</evidence>
<dbReference type="InterPro" id="IPR038340">
    <property type="entry name" value="MRP-L47_sf"/>
</dbReference>
<name>A0A0N7L925_9BASI</name>
<proteinExistence type="inferred from homology"/>
<evidence type="ECO:0000256" key="1">
    <source>
        <dbReference type="ARBA" id="ARBA00004173"/>
    </source>
</evidence>
<evidence type="ECO:0000256" key="7">
    <source>
        <dbReference type="ARBA" id="ARBA00035399"/>
    </source>
</evidence>
<dbReference type="GO" id="GO:0003735">
    <property type="term" value="F:structural constituent of ribosome"/>
    <property type="evidence" value="ECO:0007669"/>
    <property type="project" value="InterPro"/>
</dbReference>
<organism evidence="8 9">
    <name type="scientific">Ceraceosorus bombacis</name>
    <dbReference type="NCBI Taxonomy" id="401625"/>
    <lineage>
        <taxon>Eukaryota</taxon>
        <taxon>Fungi</taxon>
        <taxon>Dikarya</taxon>
        <taxon>Basidiomycota</taxon>
        <taxon>Ustilaginomycotina</taxon>
        <taxon>Exobasidiomycetes</taxon>
        <taxon>Ceraceosorales</taxon>
        <taxon>Ceraceosoraceae</taxon>
        <taxon>Ceraceosorus</taxon>
    </lineage>
</organism>
<dbReference type="Proteomes" id="UP000054845">
    <property type="component" value="Unassembled WGS sequence"/>
</dbReference>
<comment type="similarity">
    <text evidence="2">Belongs to the universal ribosomal protein uL29 family.</text>
</comment>
<dbReference type="PANTHER" id="PTHR21183">
    <property type="entry name" value="RIBOSOMAL PROTEIN L47, MITOCHONDRIAL-RELATED"/>
    <property type="match status" value="1"/>
</dbReference>
<dbReference type="Pfam" id="PF06984">
    <property type="entry name" value="MRP-L47"/>
    <property type="match status" value="1"/>
</dbReference>
<dbReference type="AlphaFoldDB" id="A0A0N7L925"/>
<evidence type="ECO:0000256" key="5">
    <source>
        <dbReference type="ARBA" id="ARBA00023274"/>
    </source>
</evidence>
<protein>
    <recommendedName>
        <fullName evidence="6">Large ribosomal subunit protein uL29m</fullName>
    </recommendedName>
    <alternativeName>
        <fullName evidence="7">54S ribosomal protein L4, mitochondrial</fullName>
    </alternativeName>
</protein>
<evidence type="ECO:0000256" key="6">
    <source>
        <dbReference type="ARBA" id="ARBA00035289"/>
    </source>
</evidence>
<keyword evidence="9" id="KW-1185">Reference proteome</keyword>
<dbReference type="GO" id="GO:0005762">
    <property type="term" value="C:mitochondrial large ribosomal subunit"/>
    <property type="evidence" value="ECO:0007669"/>
    <property type="project" value="TreeGrafter"/>
</dbReference>
<dbReference type="OrthoDB" id="270763at2759"/>
<keyword evidence="3 8" id="KW-0689">Ribosomal protein</keyword>
<evidence type="ECO:0000256" key="2">
    <source>
        <dbReference type="ARBA" id="ARBA00009254"/>
    </source>
</evidence>
<comment type="subcellular location">
    <subcellularLocation>
        <location evidence="1">Mitochondrion</location>
    </subcellularLocation>
</comment>
<reference evidence="8 9" key="1">
    <citation type="submission" date="2014-09" db="EMBL/GenBank/DDBJ databases">
        <authorList>
            <person name="Magalhaes I.L.F."/>
            <person name="Oliveira U."/>
            <person name="Santos F.R."/>
            <person name="Vidigal T.H.D.A."/>
            <person name="Brescovit A.D."/>
            <person name="Santos A.J."/>
        </authorList>
    </citation>
    <scope>NUCLEOTIDE SEQUENCE [LARGE SCALE GENOMIC DNA]</scope>
</reference>
<keyword evidence="5" id="KW-0687">Ribonucleoprotein</keyword>
<keyword evidence="4" id="KW-0496">Mitochondrion</keyword>
<dbReference type="STRING" id="401625.A0A0N7L925"/>
<dbReference type="InterPro" id="IPR010729">
    <property type="entry name" value="Ribosomal_uL29_mit"/>
</dbReference>